<evidence type="ECO:0000313" key="2">
    <source>
        <dbReference type="EMBL" id="OWF48215.1"/>
    </source>
</evidence>
<feature type="compositionally biased region" description="Basic residues" evidence="1">
    <location>
        <begin position="188"/>
        <end position="202"/>
    </location>
</feature>
<protein>
    <submittedName>
        <fullName evidence="2">Uncharacterized protein</fullName>
    </submittedName>
</protein>
<name>A0A210QHF9_MIZYE</name>
<organism evidence="2 3">
    <name type="scientific">Mizuhopecten yessoensis</name>
    <name type="common">Japanese scallop</name>
    <name type="synonym">Patinopecten yessoensis</name>
    <dbReference type="NCBI Taxonomy" id="6573"/>
    <lineage>
        <taxon>Eukaryota</taxon>
        <taxon>Metazoa</taxon>
        <taxon>Spiralia</taxon>
        <taxon>Lophotrochozoa</taxon>
        <taxon>Mollusca</taxon>
        <taxon>Bivalvia</taxon>
        <taxon>Autobranchia</taxon>
        <taxon>Pteriomorphia</taxon>
        <taxon>Pectinida</taxon>
        <taxon>Pectinoidea</taxon>
        <taxon>Pectinidae</taxon>
        <taxon>Mizuhopecten</taxon>
    </lineage>
</organism>
<feature type="region of interest" description="Disordered" evidence="1">
    <location>
        <begin position="188"/>
        <end position="213"/>
    </location>
</feature>
<dbReference type="EMBL" id="NEDP02003643">
    <property type="protein sequence ID" value="OWF48215.1"/>
    <property type="molecule type" value="Genomic_DNA"/>
</dbReference>
<feature type="region of interest" description="Disordered" evidence="1">
    <location>
        <begin position="460"/>
        <end position="521"/>
    </location>
</feature>
<dbReference type="Proteomes" id="UP000242188">
    <property type="component" value="Unassembled WGS sequence"/>
</dbReference>
<feature type="region of interest" description="Disordered" evidence="1">
    <location>
        <begin position="233"/>
        <end position="256"/>
    </location>
</feature>
<feature type="compositionally biased region" description="Basic and acidic residues" evidence="1">
    <location>
        <begin position="481"/>
        <end position="520"/>
    </location>
</feature>
<feature type="region of interest" description="Disordered" evidence="1">
    <location>
        <begin position="293"/>
        <end position="321"/>
    </location>
</feature>
<feature type="compositionally biased region" description="Polar residues" evidence="1">
    <location>
        <begin position="240"/>
        <end position="256"/>
    </location>
</feature>
<evidence type="ECO:0000313" key="3">
    <source>
        <dbReference type="Proteomes" id="UP000242188"/>
    </source>
</evidence>
<dbReference type="OrthoDB" id="10064600at2759"/>
<sequence length="1162" mass="128100">MATGETSHVIAIESEEVKNSVSVSVPVVGLRVQLQQSNGARSKTMTVEGTDVGTDGTTTKQPDNNNRQLNHTPTKSDDSPATSIPPAIATSCHNDHLYSDFDIPSLRSNGNQSLDSGNEKIKAICNGEVDSMAEEAMGNSNGTGCTIGSSDDIKTLNGFVIGNGGMEDQGSKGCQAVRPKTISWSRLVKQRKDKKERNKKQNNIRDQSRGEAYLYPEMYSSSEEDLDDIVPVPAEDSKTSTKSQAPKSSSGGTNWNLHLVCETTDSAQEWTRPFSSKSSSRCNKDGIAKPECIVNGTVPSSESTDSNESKTSSTGSGQCPPFDPVLMVKSDCILAPLAVPEDSGGSSLSSGSDSNFNPDDFLCDNLDYCSCGNAMCRYSQSQTSHGQFASQVVEMNNISCEENMPKPESEMRSPFMPFLPNAQIQQLPRPASNDSLDEIGDYIDTDFPSQASRLLFACSSTSSSSTSSDEDEGYGVNAEPRIPDFSEREEDRNELPVPKDEPLPFHEGKANGHREDESESRVLFLDDSPSDLKLCDRLSNHVCSKDSDHDCKTKPLSRLDSCTGKSESGSEVGGQIESDSSVVYSPETDFLEFVDSDLPGSAGLHQSFSFVRDAEILTPFLSDGRCYPNNCDSVHQASLANSCEEMLAEGAASLTNNLNYDRCCTDFDDFDNNMERYDPHLHVDNENFHTYCNPDLCKQDKVPGANFQNSASNRREKVFYKAAMDRENRLSSGSSDEEENVSQSFMRDVASNLEGQENHAPQNSNTECMYMGDLENLTHALQNAVIMQLPPKLEESSGESSDEPIYEEINECLEPLLMGDNSLHVVKEEVMNKSADNVARVLPKCEQRRRRGNKPHCHIEKVMIWNEYEAYVLQVKQIGTSACGPTAVLNVMKAFDCQVDKEEICKTILANLRMEGAPIPYYLFSRSAAGTTAENLLEGVEKLTKGVIRGRFFSFYPPRKVELLKWLGYWLKKGAVPIATLNLQRGVKPGWTIPDAWHHQMVYGVSSKGVYLTNPLEIVPAETIMDQLTSDSVLLVRRQDVVNRFRDWAPLNDFLKQRDTRWQTWNVLGQVVNVLREACTALSHQIPRHRAQLTSHITIPAAYKAGITLFVRQNSEVAEELLSAQELELRDGSEMETENLNGMSKCGVESELDITCASASSS</sequence>
<evidence type="ECO:0000256" key="1">
    <source>
        <dbReference type="SAM" id="MobiDB-lite"/>
    </source>
</evidence>
<feature type="region of interest" description="Disordered" evidence="1">
    <location>
        <begin position="36"/>
        <end position="90"/>
    </location>
</feature>
<accession>A0A210QHF9</accession>
<keyword evidence="3" id="KW-1185">Reference proteome</keyword>
<feature type="compositionally biased region" description="Polar residues" evidence="1">
    <location>
        <begin position="297"/>
        <end position="317"/>
    </location>
</feature>
<dbReference type="AlphaFoldDB" id="A0A210QHF9"/>
<comment type="caution">
    <text evidence="2">The sequence shown here is derived from an EMBL/GenBank/DDBJ whole genome shotgun (WGS) entry which is preliminary data.</text>
</comment>
<reference evidence="2 3" key="1">
    <citation type="journal article" date="2017" name="Nat. Ecol. Evol.">
        <title>Scallop genome provides insights into evolution of bilaterian karyotype and development.</title>
        <authorList>
            <person name="Wang S."/>
            <person name="Zhang J."/>
            <person name="Jiao W."/>
            <person name="Li J."/>
            <person name="Xun X."/>
            <person name="Sun Y."/>
            <person name="Guo X."/>
            <person name="Huan P."/>
            <person name="Dong B."/>
            <person name="Zhang L."/>
            <person name="Hu X."/>
            <person name="Sun X."/>
            <person name="Wang J."/>
            <person name="Zhao C."/>
            <person name="Wang Y."/>
            <person name="Wang D."/>
            <person name="Huang X."/>
            <person name="Wang R."/>
            <person name="Lv J."/>
            <person name="Li Y."/>
            <person name="Zhang Z."/>
            <person name="Liu B."/>
            <person name="Lu W."/>
            <person name="Hui Y."/>
            <person name="Liang J."/>
            <person name="Zhou Z."/>
            <person name="Hou R."/>
            <person name="Li X."/>
            <person name="Liu Y."/>
            <person name="Li H."/>
            <person name="Ning X."/>
            <person name="Lin Y."/>
            <person name="Zhao L."/>
            <person name="Xing Q."/>
            <person name="Dou J."/>
            <person name="Li Y."/>
            <person name="Mao J."/>
            <person name="Guo H."/>
            <person name="Dou H."/>
            <person name="Li T."/>
            <person name="Mu C."/>
            <person name="Jiang W."/>
            <person name="Fu Q."/>
            <person name="Fu X."/>
            <person name="Miao Y."/>
            <person name="Liu J."/>
            <person name="Yu Q."/>
            <person name="Li R."/>
            <person name="Liao H."/>
            <person name="Li X."/>
            <person name="Kong Y."/>
            <person name="Jiang Z."/>
            <person name="Chourrout D."/>
            <person name="Li R."/>
            <person name="Bao Z."/>
        </authorList>
    </citation>
    <scope>NUCLEOTIDE SEQUENCE [LARGE SCALE GENOMIC DNA]</scope>
    <source>
        <strain evidence="2 3">PY_sf001</strain>
    </source>
</reference>
<gene>
    <name evidence="2" type="ORF">KP79_PYT14494</name>
</gene>
<feature type="compositionally biased region" description="Low complexity" evidence="1">
    <location>
        <begin position="44"/>
        <end position="59"/>
    </location>
</feature>
<dbReference type="STRING" id="6573.A0A210QHF9"/>
<feature type="compositionally biased region" description="Polar residues" evidence="1">
    <location>
        <begin position="60"/>
        <end position="73"/>
    </location>
</feature>
<proteinExistence type="predicted"/>